<proteinExistence type="predicted"/>
<sequence length="132" mass="15709">MFLYMEPFTYFCIKIKVMEVKAKFKVVYSKEADDFLNHLPSKIKDKIIYNIAKAKFVIDPELFKKLDDTDIWEFRTFYKKVKYRLLAFWDKDSGADTLVIATHGFIKKTQKTPPKETAKAEEIRKAYFNSKK</sequence>
<name>A0A413JVM0_BACFG</name>
<evidence type="ECO:0000313" key="2">
    <source>
        <dbReference type="Proteomes" id="UP000284614"/>
    </source>
</evidence>
<dbReference type="Proteomes" id="UP000284614">
    <property type="component" value="Unassembled WGS sequence"/>
</dbReference>
<reference evidence="1 2" key="1">
    <citation type="submission" date="2018-08" db="EMBL/GenBank/DDBJ databases">
        <title>A genome reference for cultivated species of the human gut microbiota.</title>
        <authorList>
            <person name="Zou Y."/>
            <person name="Xue W."/>
            <person name="Luo G."/>
        </authorList>
    </citation>
    <scope>NUCLEOTIDE SEQUENCE [LARGE SCALE GENOMIC DNA]</scope>
    <source>
        <strain evidence="1 2">OF01-1</strain>
    </source>
</reference>
<comment type="caution">
    <text evidence="1">The sequence shown here is derived from an EMBL/GenBank/DDBJ whole genome shotgun (WGS) entry which is preliminary data.</text>
</comment>
<accession>A0A413JVM0</accession>
<protein>
    <submittedName>
        <fullName evidence="1">Type II toxin-antitoxin system RelE/ParE family toxin</fullName>
    </submittedName>
</protein>
<organism evidence="1 2">
    <name type="scientific">Bacteroides fragilis</name>
    <dbReference type="NCBI Taxonomy" id="817"/>
    <lineage>
        <taxon>Bacteria</taxon>
        <taxon>Pseudomonadati</taxon>
        <taxon>Bacteroidota</taxon>
        <taxon>Bacteroidia</taxon>
        <taxon>Bacteroidales</taxon>
        <taxon>Bacteroidaceae</taxon>
        <taxon>Bacteroides</taxon>
    </lineage>
</organism>
<evidence type="ECO:0000313" key="1">
    <source>
        <dbReference type="EMBL" id="RGY66876.1"/>
    </source>
</evidence>
<dbReference type="EMBL" id="QSDG01000017">
    <property type="protein sequence ID" value="RGY66876.1"/>
    <property type="molecule type" value="Genomic_DNA"/>
</dbReference>
<gene>
    <name evidence="1" type="ORF">DXA27_17325</name>
</gene>
<dbReference type="InterPro" id="IPR009241">
    <property type="entry name" value="HigB-like"/>
</dbReference>
<dbReference type="AlphaFoldDB" id="A0A413JVM0"/>
<dbReference type="Pfam" id="PF05973">
    <property type="entry name" value="Gp49"/>
    <property type="match status" value="1"/>
</dbReference>